<evidence type="ECO:0000313" key="13">
    <source>
        <dbReference type="Proteomes" id="UP000827092"/>
    </source>
</evidence>
<feature type="compositionally biased region" description="Low complexity" evidence="9">
    <location>
        <begin position="853"/>
        <end position="862"/>
    </location>
</feature>
<feature type="coiled-coil region" evidence="8">
    <location>
        <begin position="681"/>
        <end position="715"/>
    </location>
</feature>
<reference evidence="12 13" key="1">
    <citation type="journal article" date="2022" name="Nat. Ecol. Evol.">
        <title>A masculinizing supergene underlies an exaggerated male reproductive morph in a spider.</title>
        <authorList>
            <person name="Hendrickx F."/>
            <person name="De Corte Z."/>
            <person name="Sonet G."/>
            <person name="Van Belleghem S.M."/>
            <person name="Kostlbacher S."/>
            <person name="Vangestel C."/>
        </authorList>
    </citation>
    <scope>NUCLEOTIDE SEQUENCE [LARGE SCALE GENOMIC DNA]</scope>
    <source>
        <strain evidence="12">W744_W776</strain>
    </source>
</reference>
<sequence length="886" mass="100818">MKCFLLTCVSFVLISRVFSSIQTQESLADTDELSIHLSEINMEHLQPERRKKIMEKYLDSLPKVEHWIDPYDMIGSSLKDIKREMKIEDPELIATETISRETISNTLTESSNPKRPAPDPKSPRTDSKKTDSKKPATDPKKLTTNTKIPEAGFCNAETDSCKASAIPNEQKVFCTLDSIYVTRWIRRLLNRIEKESDNESSTISFSLDTTTLESLKEMSNAKLFEISTFDDIISNLLSQATITTKEPFTWYRTFVYYSDTLWVILCGLSICGIAYVIHRCFITYPIKTTLCIVIVISVFWHWMHLYKQQMAIQHAELASMQMPTQCRKHDFGLLEHINEYFKSWFTTNDCSKYYEALLVDPLWKVSITMAISEAFTAFVFQPLSAASRAINTCIKQLFDGLPIYLAMTLITFIFLLALILRDYSVRFFWFTGIEPARRVTGSRVEEVQQPTFMQNVTMAARNALSDNQSPPIQSIPAEISTGSSERPRPLMSNSIKPDTNQTNIKVATAVVPTIKNPEDYIPIQSGYFSVNNTLQSVPDKSEASVNLKKSHEKENLAAASSETIPKTPAIEDTSRVELISTTDGPNCSKADAKDQDFQEQEDSNLKNTLSDSFEVLPIPSDDDSNIQSFCSNCDSTVDILEEYHKGCKYYIYSQQLVKSTHRYLKSKMAMDFLFGRRKTPEELLRQNQRALNKAMRDLDRERTKMEQQEKKIINDIKKMAKENQMDAVKIMAKDLVRTRRYVKKFILMRANIQAVSLKIQTLRSQNAMATAMKGVTRAMGNMNKQLNLPQIQKIMQEFEKQSEIMDMKEEMINDTIDDAMGDDDDEEESDAIVAQVLDELGLDVTGKLNELPSTGGTLSSGTKSKEVPLADVDADLQARLENLRRE</sequence>
<gene>
    <name evidence="12" type="ORF">JTE90_027514</name>
</gene>
<evidence type="ECO:0000256" key="2">
    <source>
        <dbReference type="ARBA" id="ARBA00005944"/>
    </source>
</evidence>
<evidence type="ECO:0000313" key="12">
    <source>
        <dbReference type="EMBL" id="KAG8196793.1"/>
    </source>
</evidence>
<dbReference type="InterPro" id="IPR005024">
    <property type="entry name" value="Snf7_fam"/>
</dbReference>
<dbReference type="Pfam" id="PF03357">
    <property type="entry name" value="Snf7"/>
    <property type="match status" value="1"/>
</dbReference>
<evidence type="ECO:0000256" key="1">
    <source>
        <dbReference type="ARBA" id="ARBA00004141"/>
    </source>
</evidence>
<comment type="caution">
    <text evidence="12">The sequence shown here is derived from an EMBL/GenBank/DDBJ whole genome shotgun (WGS) entry which is preliminary data.</text>
</comment>
<dbReference type="PANTHER" id="PTHR10476">
    <property type="entry name" value="CHARGED MULTIVESICULAR BODY PROTEIN"/>
    <property type="match status" value="1"/>
</dbReference>
<proteinExistence type="inferred from homology"/>
<dbReference type="Proteomes" id="UP000827092">
    <property type="component" value="Unassembled WGS sequence"/>
</dbReference>
<protein>
    <recommendedName>
        <fullName evidence="4">Chloride channel CLIC-like protein 1</fullName>
    </recommendedName>
</protein>
<feature type="transmembrane region" description="Helical" evidence="10">
    <location>
        <begin position="401"/>
        <end position="420"/>
    </location>
</feature>
<keyword evidence="7 10" id="KW-0472">Membrane</keyword>
<dbReference type="Gene3D" id="6.10.140.1230">
    <property type="match status" value="1"/>
</dbReference>
<accession>A0AAV6VL94</accession>
<dbReference type="Pfam" id="PF05934">
    <property type="entry name" value="MCLC"/>
    <property type="match status" value="1"/>
</dbReference>
<keyword evidence="6 10" id="KW-1133">Transmembrane helix</keyword>
<dbReference type="InterPro" id="IPR009231">
    <property type="entry name" value="Chloride_chnl_CLIC-like"/>
</dbReference>
<feature type="transmembrane region" description="Helical" evidence="10">
    <location>
        <begin position="284"/>
        <end position="303"/>
    </location>
</feature>
<evidence type="ECO:0000256" key="6">
    <source>
        <dbReference type="ARBA" id="ARBA00022989"/>
    </source>
</evidence>
<feature type="region of interest" description="Disordered" evidence="9">
    <location>
        <begin position="466"/>
        <end position="498"/>
    </location>
</feature>
<feature type="signal peptide" evidence="11">
    <location>
        <begin position="1"/>
        <end position="19"/>
    </location>
</feature>
<evidence type="ECO:0000256" key="4">
    <source>
        <dbReference type="ARBA" id="ARBA00015571"/>
    </source>
</evidence>
<feature type="chain" id="PRO_5043596804" description="Chloride channel CLIC-like protein 1" evidence="11">
    <location>
        <begin position="20"/>
        <end position="886"/>
    </location>
</feature>
<dbReference type="AlphaFoldDB" id="A0AAV6VL94"/>
<comment type="similarity">
    <text evidence="3">Belongs to the SNF7 family.</text>
</comment>
<evidence type="ECO:0000256" key="3">
    <source>
        <dbReference type="ARBA" id="ARBA00006190"/>
    </source>
</evidence>
<feature type="compositionally biased region" description="Polar residues" evidence="9">
    <location>
        <begin position="98"/>
        <end position="113"/>
    </location>
</feature>
<keyword evidence="13" id="KW-1185">Reference proteome</keyword>
<feature type="transmembrane region" description="Helical" evidence="10">
    <location>
        <begin position="254"/>
        <end position="277"/>
    </location>
</feature>
<evidence type="ECO:0000256" key="10">
    <source>
        <dbReference type="SAM" id="Phobius"/>
    </source>
</evidence>
<organism evidence="12 13">
    <name type="scientific">Oedothorax gibbosus</name>
    <dbReference type="NCBI Taxonomy" id="931172"/>
    <lineage>
        <taxon>Eukaryota</taxon>
        <taxon>Metazoa</taxon>
        <taxon>Ecdysozoa</taxon>
        <taxon>Arthropoda</taxon>
        <taxon>Chelicerata</taxon>
        <taxon>Arachnida</taxon>
        <taxon>Araneae</taxon>
        <taxon>Araneomorphae</taxon>
        <taxon>Entelegynae</taxon>
        <taxon>Araneoidea</taxon>
        <taxon>Linyphiidae</taxon>
        <taxon>Erigoninae</taxon>
        <taxon>Oedothorax</taxon>
    </lineage>
</organism>
<keyword evidence="11" id="KW-0732">Signal</keyword>
<evidence type="ECO:0000256" key="11">
    <source>
        <dbReference type="SAM" id="SignalP"/>
    </source>
</evidence>
<feature type="region of interest" description="Disordered" evidence="9">
    <location>
        <begin position="848"/>
        <end position="870"/>
    </location>
</feature>
<keyword evidence="5 10" id="KW-0812">Transmembrane</keyword>
<evidence type="ECO:0000256" key="7">
    <source>
        <dbReference type="ARBA" id="ARBA00023136"/>
    </source>
</evidence>
<feature type="region of interest" description="Disordered" evidence="9">
    <location>
        <begin position="98"/>
        <end position="146"/>
    </location>
</feature>
<dbReference type="GO" id="GO:0007034">
    <property type="term" value="P:vacuolar transport"/>
    <property type="evidence" value="ECO:0007669"/>
    <property type="project" value="InterPro"/>
</dbReference>
<evidence type="ECO:0000256" key="9">
    <source>
        <dbReference type="SAM" id="MobiDB-lite"/>
    </source>
</evidence>
<comment type="similarity">
    <text evidence="2">Belongs to the chloride channel MCLC family.</text>
</comment>
<evidence type="ECO:0000256" key="5">
    <source>
        <dbReference type="ARBA" id="ARBA00022692"/>
    </source>
</evidence>
<evidence type="ECO:0000256" key="8">
    <source>
        <dbReference type="SAM" id="Coils"/>
    </source>
</evidence>
<comment type="subcellular location">
    <subcellularLocation>
        <location evidence="1">Membrane</location>
        <topology evidence="1">Multi-pass membrane protein</topology>
    </subcellularLocation>
</comment>
<feature type="compositionally biased region" description="Basic and acidic residues" evidence="9">
    <location>
        <begin position="116"/>
        <end position="141"/>
    </location>
</feature>
<dbReference type="GO" id="GO:0016020">
    <property type="term" value="C:membrane"/>
    <property type="evidence" value="ECO:0007669"/>
    <property type="project" value="UniProtKB-SubCell"/>
</dbReference>
<feature type="region of interest" description="Disordered" evidence="9">
    <location>
        <begin position="549"/>
        <end position="604"/>
    </location>
</feature>
<keyword evidence="8" id="KW-0175">Coiled coil</keyword>
<name>A0AAV6VL94_9ARAC</name>
<dbReference type="EMBL" id="JAFNEN010000063">
    <property type="protein sequence ID" value="KAG8196793.1"/>
    <property type="molecule type" value="Genomic_DNA"/>
</dbReference>